<dbReference type="FunFam" id="1.10.10.10:FF:000001">
    <property type="entry name" value="LysR family transcriptional regulator"/>
    <property type="match status" value="1"/>
</dbReference>
<organism evidence="6 7">
    <name type="scientific">Rheinheimera mesophila</name>
    <dbReference type="NCBI Taxonomy" id="1547515"/>
    <lineage>
        <taxon>Bacteria</taxon>
        <taxon>Pseudomonadati</taxon>
        <taxon>Pseudomonadota</taxon>
        <taxon>Gammaproteobacteria</taxon>
        <taxon>Chromatiales</taxon>
        <taxon>Chromatiaceae</taxon>
        <taxon>Rheinheimera</taxon>
    </lineage>
</organism>
<dbReference type="Gene3D" id="1.10.10.10">
    <property type="entry name" value="Winged helix-like DNA-binding domain superfamily/Winged helix DNA-binding domain"/>
    <property type="match status" value="1"/>
</dbReference>
<dbReference type="Gene3D" id="3.40.190.290">
    <property type="match status" value="1"/>
</dbReference>
<name>A0A3P3QRQ5_9GAMM</name>
<sequence length="304" mass="33819">MIKKGAGMSLLQRLSDMATFAKVVESRSFTQAAVALDMSKGAVSKAISRLEQHLNVRLLQRSTRQLSLTSEGEAFFDYCQQVVAQADKAEHHLSELRDEPSGLIRISVPVTFGTLRIAPLLPQLLKQYPKLSVELDLNDKVIDLIAEKMDLGIRFGRLANSSLIARALPGLPITLVASPGYLNEFGTPQSPADLCQHQCLSSGSSIADRTWFFRYMDQSIEVLTSGRVLCNSNRALKHAALADMGLLFVTRYQVEKELQNGSLVEVMQDYMPEPLPLHLVYPNRHHMKAGLKVVIQFLQQQFAV</sequence>
<dbReference type="InterPro" id="IPR058163">
    <property type="entry name" value="LysR-type_TF_proteobact-type"/>
</dbReference>
<dbReference type="InterPro" id="IPR036388">
    <property type="entry name" value="WH-like_DNA-bd_sf"/>
</dbReference>
<keyword evidence="2" id="KW-0805">Transcription regulation</keyword>
<evidence type="ECO:0000256" key="2">
    <source>
        <dbReference type="ARBA" id="ARBA00023015"/>
    </source>
</evidence>
<evidence type="ECO:0000259" key="5">
    <source>
        <dbReference type="PROSITE" id="PS50931"/>
    </source>
</evidence>
<evidence type="ECO:0000256" key="4">
    <source>
        <dbReference type="ARBA" id="ARBA00023163"/>
    </source>
</evidence>
<accession>A0A3P3QRQ5</accession>
<evidence type="ECO:0000256" key="3">
    <source>
        <dbReference type="ARBA" id="ARBA00023125"/>
    </source>
</evidence>
<dbReference type="PANTHER" id="PTHR30537:SF5">
    <property type="entry name" value="HTH-TYPE TRANSCRIPTIONAL ACTIVATOR TTDR-RELATED"/>
    <property type="match status" value="1"/>
</dbReference>
<dbReference type="FunFam" id="3.40.190.290:FF:000001">
    <property type="entry name" value="Transcriptional regulator, LysR family"/>
    <property type="match status" value="1"/>
</dbReference>
<gene>
    <name evidence="6" type="ORF">EIK76_07505</name>
</gene>
<dbReference type="SUPFAM" id="SSF46785">
    <property type="entry name" value="Winged helix' DNA-binding domain"/>
    <property type="match status" value="1"/>
</dbReference>
<dbReference type="PRINTS" id="PR00039">
    <property type="entry name" value="HTHLYSR"/>
</dbReference>
<dbReference type="Pfam" id="PF00126">
    <property type="entry name" value="HTH_1"/>
    <property type="match status" value="1"/>
</dbReference>
<dbReference type="PANTHER" id="PTHR30537">
    <property type="entry name" value="HTH-TYPE TRANSCRIPTIONAL REGULATOR"/>
    <property type="match status" value="1"/>
</dbReference>
<dbReference type="Proteomes" id="UP000276260">
    <property type="component" value="Unassembled WGS sequence"/>
</dbReference>
<evidence type="ECO:0000313" key="7">
    <source>
        <dbReference type="Proteomes" id="UP000276260"/>
    </source>
</evidence>
<dbReference type="GO" id="GO:0043565">
    <property type="term" value="F:sequence-specific DNA binding"/>
    <property type="evidence" value="ECO:0007669"/>
    <property type="project" value="TreeGrafter"/>
</dbReference>
<dbReference type="PROSITE" id="PS50931">
    <property type="entry name" value="HTH_LYSR"/>
    <property type="match status" value="1"/>
</dbReference>
<evidence type="ECO:0000256" key="1">
    <source>
        <dbReference type="ARBA" id="ARBA00009437"/>
    </source>
</evidence>
<reference evidence="6 7" key="1">
    <citation type="submission" date="2018-11" db="EMBL/GenBank/DDBJ databases">
        <title>Draft genome analysis of Rheinheimera mesophila isolated from an industrial waste site.</title>
        <authorList>
            <person name="Yu Q."/>
            <person name="Qi Y."/>
            <person name="Zhang H."/>
            <person name="Lu Y."/>
            <person name="Pu J."/>
        </authorList>
    </citation>
    <scope>NUCLEOTIDE SEQUENCE [LARGE SCALE GENOMIC DNA]</scope>
    <source>
        <strain evidence="6 7">IITR13</strain>
    </source>
</reference>
<dbReference type="AlphaFoldDB" id="A0A3P3QRQ5"/>
<keyword evidence="7" id="KW-1185">Reference proteome</keyword>
<keyword evidence="4" id="KW-0804">Transcription</keyword>
<comment type="similarity">
    <text evidence="1">Belongs to the LysR transcriptional regulatory family.</text>
</comment>
<dbReference type="CDD" id="cd08422">
    <property type="entry name" value="PBP2_CrgA_like"/>
    <property type="match status" value="1"/>
</dbReference>
<dbReference type="SUPFAM" id="SSF53850">
    <property type="entry name" value="Periplasmic binding protein-like II"/>
    <property type="match status" value="1"/>
</dbReference>
<proteinExistence type="inferred from homology"/>
<protein>
    <submittedName>
        <fullName evidence="6">LysR family transcriptional regulator</fullName>
    </submittedName>
</protein>
<dbReference type="EMBL" id="RRCF01000001">
    <property type="protein sequence ID" value="RRJ23887.1"/>
    <property type="molecule type" value="Genomic_DNA"/>
</dbReference>
<comment type="caution">
    <text evidence="6">The sequence shown here is derived from an EMBL/GenBank/DDBJ whole genome shotgun (WGS) entry which is preliminary data.</text>
</comment>
<dbReference type="Pfam" id="PF03466">
    <property type="entry name" value="LysR_substrate"/>
    <property type="match status" value="1"/>
</dbReference>
<evidence type="ECO:0000313" key="6">
    <source>
        <dbReference type="EMBL" id="RRJ23887.1"/>
    </source>
</evidence>
<feature type="domain" description="HTH lysR-type" evidence="5">
    <location>
        <begin position="12"/>
        <end position="69"/>
    </location>
</feature>
<keyword evidence="3" id="KW-0238">DNA-binding</keyword>
<dbReference type="GO" id="GO:0006351">
    <property type="term" value="P:DNA-templated transcription"/>
    <property type="evidence" value="ECO:0007669"/>
    <property type="project" value="TreeGrafter"/>
</dbReference>
<dbReference type="InterPro" id="IPR036390">
    <property type="entry name" value="WH_DNA-bd_sf"/>
</dbReference>
<dbReference type="InterPro" id="IPR000847">
    <property type="entry name" value="LysR_HTH_N"/>
</dbReference>
<dbReference type="InterPro" id="IPR005119">
    <property type="entry name" value="LysR_subst-bd"/>
</dbReference>
<dbReference type="GO" id="GO:0003700">
    <property type="term" value="F:DNA-binding transcription factor activity"/>
    <property type="evidence" value="ECO:0007669"/>
    <property type="project" value="InterPro"/>
</dbReference>
<dbReference type="OrthoDB" id="5572602at2"/>